<feature type="domain" description="ABC transporter" evidence="4">
    <location>
        <begin position="4"/>
        <end position="235"/>
    </location>
</feature>
<gene>
    <name evidence="5" type="primary">ugpC</name>
    <name evidence="5" type="ORF">I4I81_08980</name>
</gene>
<dbReference type="Pfam" id="PF00005">
    <property type="entry name" value="ABC_tran"/>
    <property type="match status" value="1"/>
</dbReference>
<dbReference type="InterPro" id="IPR003593">
    <property type="entry name" value="AAA+_ATPase"/>
</dbReference>
<evidence type="ECO:0000259" key="4">
    <source>
        <dbReference type="PROSITE" id="PS50893"/>
    </source>
</evidence>
<name>A0ABS6UQ85_9PSEU</name>
<dbReference type="PANTHER" id="PTHR43875">
    <property type="entry name" value="MALTODEXTRIN IMPORT ATP-BINDING PROTEIN MSMX"/>
    <property type="match status" value="1"/>
</dbReference>
<keyword evidence="5" id="KW-0547">Nucleotide-binding</keyword>
<dbReference type="PROSITE" id="PS00211">
    <property type="entry name" value="ABC_TRANSPORTER_1"/>
    <property type="match status" value="1"/>
</dbReference>
<dbReference type="GO" id="GO:0005524">
    <property type="term" value="F:ATP binding"/>
    <property type="evidence" value="ECO:0007669"/>
    <property type="project" value="UniProtKB-KW"/>
</dbReference>
<dbReference type="CDD" id="cd03301">
    <property type="entry name" value="ABC_MalK_N"/>
    <property type="match status" value="1"/>
</dbReference>
<evidence type="ECO:0000313" key="5">
    <source>
        <dbReference type="EMBL" id="MBW0134389.1"/>
    </source>
</evidence>
<evidence type="ECO:0000256" key="3">
    <source>
        <dbReference type="ARBA" id="ARBA00023136"/>
    </source>
</evidence>
<dbReference type="InterPro" id="IPR047641">
    <property type="entry name" value="ABC_transpr_MalK/UgpC-like"/>
</dbReference>
<dbReference type="InterPro" id="IPR003439">
    <property type="entry name" value="ABC_transporter-like_ATP-bd"/>
</dbReference>
<keyword evidence="5" id="KW-0067">ATP-binding</keyword>
<dbReference type="PANTHER" id="PTHR43875:SF15">
    <property type="entry name" value="TREHALOSE IMPORT ATP-BINDING PROTEIN SUGC"/>
    <property type="match status" value="1"/>
</dbReference>
<dbReference type="SMART" id="SM00382">
    <property type="entry name" value="AAA"/>
    <property type="match status" value="1"/>
</dbReference>
<keyword evidence="3" id="KW-0472">Membrane</keyword>
<keyword evidence="1" id="KW-1003">Cell membrane</keyword>
<protein>
    <submittedName>
        <fullName evidence="5">Sn-glycerol-3-phosphate ABC transporter ATP-binding protein UgpC</fullName>
    </submittedName>
</protein>
<dbReference type="Pfam" id="PF17912">
    <property type="entry name" value="OB_MalK"/>
    <property type="match status" value="1"/>
</dbReference>
<sequence>MASIEMRNIVKKYGDGFPAVNDVSLDIADGEFMILVGPSGCGKSTLLRMIVGLEDITTGDMIIGGTRVNDKAPRDRNLSMVFQNYALYPHLSVYENIAFPLRLQNVPDDEVRRRVTEAADVLELHEHLERKPANLSGGQRQRVAMGRAIVRSADAFLFDEPLSNLDAKLRGQMRTEIARLQRRLGITTVYVTHDQTEAMTLGDRVCVLRKGLIQQVASPRELYEQPVNLFVAGFIGSPPMNFLPATVSGSSLDTPFGPIQLDERRAKAVEGKELVLVGIRPEYFEDASLVDEAKRPLGSVFTARVDVTEWLGDSQYAYIPYDAPEDVTLQLKELSRELDSDQLRTQAIVSIDATSRIREGRDAEFWLDSRKVHVFDPETGDNLTRDADAGAELTRLAAEDRVEQVEHARQAAG</sequence>
<dbReference type="EMBL" id="JADQDK010000001">
    <property type="protein sequence ID" value="MBW0134389.1"/>
    <property type="molecule type" value="Genomic_DNA"/>
</dbReference>
<dbReference type="InterPro" id="IPR017871">
    <property type="entry name" value="ABC_transporter-like_CS"/>
</dbReference>
<dbReference type="PROSITE" id="PS50893">
    <property type="entry name" value="ABC_TRANSPORTER_2"/>
    <property type="match status" value="1"/>
</dbReference>
<dbReference type="InterPro" id="IPR040582">
    <property type="entry name" value="OB_MalK-like"/>
</dbReference>
<dbReference type="NCBIfam" id="NF008653">
    <property type="entry name" value="PRK11650.1"/>
    <property type="match status" value="1"/>
</dbReference>
<comment type="caution">
    <text evidence="5">The sequence shown here is derived from an EMBL/GenBank/DDBJ whole genome shotgun (WGS) entry which is preliminary data.</text>
</comment>
<dbReference type="RefSeq" id="WP_218602495.1">
    <property type="nucleotide sequence ID" value="NZ_JADQDJ010000067.1"/>
</dbReference>
<accession>A0ABS6UQ85</accession>
<dbReference type="InterPro" id="IPR015855">
    <property type="entry name" value="ABC_transpr_MalK-like"/>
</dbReference>
<organism evidence="5 6">
    <name type="scientific">Pseudonocardia abyssalis</name>
    <dbReference type="NCBI Taxonomy" id="2792008"/>
    <lineage>
        <taxon>Bacteria</taxon>
        <taxon>Bacillati</taxon>
        <taxon>Actinomycetota</taxon>
        <taxon>Actinomycetes</taxon>
        <taxon>Pseudonocardiales</taxon>
        <taxon>Pseudonocardiaceae</taxon>
        <taxon>Pseudonocardia</taxon>
    </lineage>
</organism>
<evidence type="ECO:0000256" key="2">
    <source>
        <dbReference type="ARBA" id="ARBA00022967"/>
    </source>
</evidence>
<reference evidence="5 6" key="1">
    <citation type="submission" date="2020-11" db="EMBL/GenBank/DDBJ databases">
        <title>Pseudonocardia abyssalis sp. nov. and Pseudonocardia oceani sp. nov., description and phylogenomic analysis of two novel actinomycetes isolated from the deep Southern Ocean.</title>
        <authorList>
            <person name="Parra J."/>
        </authorList>
    </citation>
    <scope>NUCLEOTIDE SEQUENCE [LARGE SCALE GENOMIC DNA]</scope>
    <source>
        <strain evidence="5 6">KRD-168</strain>
    </source>
</reference>
<keyword evidence="2" id="KW-1278">Translocase</keyword>
<proteinExistence type="predicted"/>
<evidence type="ECO:0000313" key="6">
    <source>
        <dbReference type="Proteomes" id="UP000694287"/>
    </source>
</evidence>
<dbReference type="Proteomes" id="UP000694287">
    <property type="component" value="Unassembled WGS sequence"/>
</dbReference>
<evidence type="ECO:0000256" key="1">
    <source>
        <dbReference type="ARBA" id="ARBA00022475"/>
    </source>
</evidence>
<keyword evidence="6" id="KW-1185">Reference proteome</keyword>